<name>A4G8W1_HERAR</name>
<dbReference type="Gene3D" id="3.40.47.10">
    <property type="match status" value="1"/>
</dbReference>
<dbReference type="eggNOG" id="COG0183">
    <property type="taxonomic scope" value="Bacteria"/>
</dbReference>
<organism evidence="2 3">
    <name type="scientific">Herminiimonas arsenicoxydans</name>
    <dbReference type="NCBI Taxonomy" id="204773"/>
    <lineage>
        <taxon>Bacteria</taxon>
        <taxon>Pseudomonadati</taxon>
        <taxon>Pseudomonadota</taxon>
        <taxon>Betaproteobacteria</taxon>
        <taxon>Burkholderiales</taxon>
        <taxon>Oxalobacteraceae</taxon>
        <taxon>Herminiimonas</taxon>
    </lineage>
</organism>
<accession>A4G8W1</accession>
<feature type="domain" description="Thiolase C-terminal" evidence="1">
    <location>
        <begin position="17"/>
        <end position="58"/>
    </location>
</feature>
<dbReference type="HOGENOM" id="CLU_2973250_0_0_4"/>
<evidence type="ECO:0000313" key="3">
    <source>
        <dbReference type="Proteomes" id="UP000006697"/>
    </source>
</evidence>
<dbReference type="Pfam" id="PF02803">
    <property type="entry name" value="Thiolase_C"/>
    <property type="match status" value="1"/>
</dbReference>
<sequence length="58" mass="6721">MRKWQEHFDSSWRKHTCTFAVRGVPPEIMSIGPKKAIPAALRAAGLKQEQMDWIELIE</sequence>
<dbReference type="SUPFAM" id="SSF53901">
    <property type="entry name" value="Thiolase-like"/>
    <property type="match status" value="1"/>
</dbReference>
<evidence type="ECO:0000313" key="2">
    <source>
        <dbReference type="EMBL" id="CAL62948.1"/>
    </source>
</evidence>
<proteinExistence type="predicted"/>
<keyword evidence="3" id="KW-1185">Reference proteome</keyword>
<dbReference type="GO" id="GO:0016747">
    <property type="term" value="F:acyltransferase activity, transferring groups other than amino-acyl groups"/>
    <property type="evidence" value="ECO:0007669"/>
    <property type="project" value="InterPro"/>
</dbReference>
<gene>
    <name evidence="2" type="ordered locus">HEAR2834</name>
</gene>
<dbReference type="AlphaFoldDB" id="A4G8W1"/>
<dbReference type="KEGG" id="har:HEAR2834"/>
<dbReference type="EMBL" id="CU207211">
    <property type="protein sequence ID" value="CAL62948.1"/>
    <property type="molecule type" value="Genomic_DNA"/>
</dbReference>
<reference evidence="2 3" key="1">
    <citation type="journal article" date="2007" name="PLoS Genet.">
        <title>A tale of two oxidation states: bacterial colonization of arsenic-rich environments.</title>
        <authorList>
            <person name="Muller D."/>
            <person name="Medigue C."/>
            <person name="Koechler S."/>
            <person name="Barbe V."/>
            <person name="Barakat M."/>
            <person name="Talla E."/>
            <person name="Bonnefoy V."/>
            <person name="Krin E."/>
            <person name="Arsene-Ploetze F."/>
            <person name="Carapito C."/>
            <person name="Chandler M."/>
            <person name="Cournoyer B."/>
            <person name="Cruveiller S."/>
            <person name="Dossat C."/>
            <person name="Duval S."/>
            <person name="Heymann M."/>
            <person name="Leize E."/>
            <person name="Lieutaud A."/>
            <person name="Lievremont D."/>
            <person name="Makita Y."/>
            <person name="Mangenot S."/>
            <person name="Nitschke W."/>
            <person name="Ortet P."/>
            <person name="Perdrial N."/>
            <person name="Schoepp B."/>
            <person name="Siguier N."/>
            <person name="Simeonova D.D."/>
            <person name="Rouy Z."/>
            <person name="Segurens B."/>
            <person name="Turlin E."/>
            <person name="Vallenet D."/>
            <person name="Van Dorsselaer A."/>
            <person name="Weiss S."/>
            <person name="Weissenbach J."/>
            <person name="Lett M.C."/>
            <person name="Danchin A."/>
            <person name="Bertin P.N."/>
        </authorList>
    </citation>
    <scope>NUCLEOTIDE SEQUENCE [LARGE SCALE GENOMIC DNA]</scope>
    <source>
        <strain evidence="3">ULPAs1</strain>
    </source>
</reference>
<evidence type="ECO:0000259" key="1">
    <source>
        <dbReference type="Pfam" id="PF02803"/>
    </source>
</evidence>
<dbReference type="Proteomes" id="UP000006697">
    <property type="component" value="Chromosome"/>
</dbReference>
<dbReference type="InterPro" id="IPR020617">
    <property type="entry name" value="Thiolase_C"/>
</dbReference>
<protein>
    <recommendedName>
        <fullName evidence="1">Thiolase C-terminal domain-containing protein</fullName>
    </recommendedName>
</protein>
<dbReference type="InterPro" id="IPR016039">
    <property type="entry name" value="Thiolase-like"/>
</dbReference>
<dbReference type="STRING" id="204773.HEAR2834"/>